<keyword evidence="1" id="KW-0812">Transmembrane</keyword>
<accession>A0A3N6MSG5</accession>
<dbReference type="InterPro" id="IPR057169">
    <property type="entry name" value="DUF7847"/>
</dbReference>
<feature type="transmembrane region" description="Helical" evidence="1">
    <location>
        <begin position="191"/>
        <end position="211"/>
    </location>
</feature>
<organism evidence="3 4">
    <name type="scientific">Natrarchaeobius chitinivorans</name>
    <dbReference type="NCBI Taxonomy" id="1679083"/>
    <lineage>
        <taxon>Archaea</taxon>
        <taxon>Methanobacteriati</taxon>
        <taxon>Methanobacteriota</taxon>
        <taxon>Stenosarchaea group</taxon>
        <taxon>Halobacteria</taxon>
        <taxon>Halobacteriales</taxon>
        <taxon>Natrialbaceae</taxon>
        <taxon>Natrarchaeobius</taxon>
    </lineage>
</organism>
<keyword evidence="1" id="KW-1133">Transmembrane helix</keyword>
<proteinExistence type="predicted"/>
<evidence type="ECO:0000313" key="3">
    <source>
        <dbReference type="EMBL" id="RQH00761.1"/>
    </source>
</evidence>
<name>A0A3N6MSG5_NATCH</name>
<evidence type="ECO:0000256" key="1">
    <source>
        <dbReference type="SAM" id="Phobius"/>
    </source>
</evidence>
<keyword evidence="4" id="KW-1185">Reference proteome</keyword>
<reference evidence="3 4" key="1">
    <citation type="submission" date="2018-10" db="EMBL/GenBank/DDBJ databases">
        <title>Natrarchaeobius chitinivorans gen. nov., sp. nov., and Natrarchaeobius haloalkaliphilus sp. nov., alkaliphilic, chitin-utilizing haloarchaea from hypersaline alkaline lakes.</title>
        <authorList>
            <person name="Sorokin D.Y."/>
            <person name="Elcheninov A.G."/>
            <person name="Kostrikina N.A."/>
            <person name="Bale N.J."/>
            <person name="Sinninghe Damste J.S."/>
            <person name="Khijniak T.V."/>
            <person name="Kublanov I.V."/>
            <person name="Toshchakov S.V."/>
        </authorList>
    </citation>
    <scope>NUCLEOTIDE SEQUENCE [LARGE SCALE GENOMIC DNA]</scope>
    <source>
        <strain evidence="3 4">AArcht7</strain>
    </source>
</reference>
<gene>
    <name evidence="3" type="ORF">EA472_08970</name>
</gene>
<sequence length="277" mass="28602">MAVLPAFKDGVTVLREHPVILLAGLLFALVGQVTSAGEVVDSWIVSALGVVVAFLIGPFFLGGLIGMALEALEGSKPTLGLFVESGTRFYVSLLGATVLLTGLFFVLVFVGTLVGVVSVFAGFAATGAESGAAGLLGVGIGLLVFLGVFLVAFVAFLFLQFFNTAIVVDGERAIDSFSRSVSLVRANLRSVIGYSLLWIAVWTVAFAPIIGLELVLVEPGLADGVQFDRTVAQAVTIGLAVLVTGIGYAYLYAVHTSYYTRLGSADGGADGARSANA</sequence>
<feature type="transmembrane region" description="Helical" evidence="1">
    <location>
        <begin position="90"/>
        <end position="123"/>
    </location>
</feature>
<feature type="domain" description="DUF7847" evidence="2">
    <location>
        <begin position="1"/>
        <end position="262"/>
    </location>
</feature>
<dbReference type="OrthoDB" id="241125at2157"/>
<comment type="caution">
    <text evidence="3">The sequence shown here is derived from an EMBL/GenBank/DDBJ whole genome shotgun (WGS) entry which is preliminary data.</text>
</comment>
<dbReference type="EMBL" id="REFZ01000005">
    <property type="protein sequence ID" value="RQH00761.1"/>
    <property type="molecule type" value="Genomic_DNA"/>
</dbReference>
<keyword evidence="1" id="KW-0472">Membrane</keyword>
<dbReference type="Pfam" id="PF25231">
    <property type="entry name" value="DUF7847"/>
    <property type="match status" value="1"/>
</dbReference>
<evidence type="ECO:0000259" key="2">
    <source>
        <dbReference type="Pfam" id="PF25231"/>
    </source>
</evidence>
<dbReference type="AlphaFoldDB" id="A0A3N6MSG5"/>
<feature type="transmembrane region" description="Helical" evidence="1">
    <location>
        <begin position="135"/>
        <end position="159"/>
    </location>
</feature>
<feature type="transmembrane region" description="Helical" evidence="1">
    <location>
        <begin position="45"/>
        <end position="69"/>
    </location>
</feature>
<dbReference type="Proteomes" id="UP000281431">
    <property type="component" value="Unassembled WGS sequence"/>
</dbReference>
<evidence type="ECO:0000313" key="4">
    <source>
        <dbReference type="Proteomes" id="UP000281431"/>
    </source>
</evidence>
<feature type="transmembrane region" description="Helical" evidence="1">
    <location>
        <begin position="231"/>
        <end position="251"/>
    </location>
</feature>
<protein>
    <recommendedName>
        <fullName evidence="2">DUF7847 domain-containing protein</fullName>
    </recommendedName>
</protein>